<evidence type="ECO:0000313" key="2">
    <source>
        <dbReference type="EMBL" id="CAK0858931.1"/>
    </source>
</evidence>
<feature type="non-terminal residue" evidence="2">
    <location>
        <position position="295"/>
    </location>
</feature>
<evidence type="ECO:0000313" key="3">
    <source>
        <dbReference type="Proteomes" id="UP001189429"/>
    </source>
</evidence>
<organism evidence="2 3">
    <name type="scientific">Prorocentrum cordatum</name>
    <dbReference type="NCBI Taxonomy" id="2364126"/>
    <lineage>
        <taxon>Eukaryota</taxon>
        <taxon>Sar</taxon>
        <taxon>Alveolata</taxon>
        <taxon>Dinophyceae</taxon>
        <taxon>Prorocentrales</taxon>
        <taxon>Prorocentraceae</taxon>
        <taxon>Prorocentrum</taxon>
    </lineage>
</organism>
<dbReference type="Proteomes" id="UP001189429">
    <property type="component" value="Unassembled WGS sequence"/>
</dbReference>
<feature type="compositionally biased region" description="Low complexity" evidence="1">
    <location>
        <begin position="94"/>
        <end position="111"/>
    </location>
</feature>
<comment type="caution">
    <text evidence="2">The sequence shown here is derived from an EMBL/GenBank/DDBJ whole genome shotgun (WGS) entry which is preliminary data.</text>
</comment>
<accession>A0ABN9UJ80</accession>
<feature type="region of interest" description="Disordered" evidence="1">
    <location>
        <begin position="94"/>
        <end position="115"/>
    </location>
</feature>
<reference evidence="2" key="1">
    <citation type="submission" date="2023-10" db="EMBL/GenBank/DDBJ databases">
        <authorList>
            <person name="Chen Y."/>
            <person name="Shah S."/>
            <person name="Dougan E. K."/>
            <person name="Thang M."/>
            <person name="Chan C."/>
        </authorList>
    </citation>
    <scope>NUCLEOTIDE SEQUENCE [LARGE SCALE GENOMIC DNA]</scope>
</reference>
<keyword evidence="3" id="KW-1185">Reference proteome</keyword>
<sequence>MMDRAFMVISGGELSATIGVLRHATPRVTAAVDSMFVRVGITEHGRERTTAYAHAWSHLWPEVWRLLDEFGGSPPWACRFAGTRRGRGGALVAAGRRASPSGPAASSPLPSIDADPELRCARGRRHRLVELRALREAEPGRDVPVVVCLACCALGTQRATGFAKPCGRPSAKGAAVLDRAARGQAPAVSKIGAVGVHASQSPTARSGPPALGLSYMDGALRGRLEPQQLPPGLEFAQKVTDPDEQRRVVREAYRTIGCLLDDLPDPALLVDALCKDFPIVGASKGFCDLTGYTTE</sequence>
<proteinExistence type="predicted"/>
<dbReference type="EMBL" id="CAUYUJ010015853">
    <property type="protein sequence ID" value="CAK0858931.1"/>
    <property type="molecule type" value="Genomic_DNA"/>
</dbReference>
<evidence type="ECO:0000256" key="1">
    <source>
        <dbReference type="SAM" id="MobiDB-lite"/>
    </source>
</evidence>
<name>A0ABN9UJ80_9DINO</name>
<gene>
    <name evidence="2" type="ORF">PCOR1329_LOCUS48470</name>
</gene>
<evidence type="ECO:0008006" key="4">
    <source>
        <dbReference type="Google" id="ProtNLM"/>
    </source>
</evidence>
<protein>
    <recommendedName>
        <fullName evidence="4">PAS domain-containing protein</fullName>
    </recommendedName>
</protein>